<protein>
    <submittedName>
        <fullName evidence="2">Uncharacterized protein</fullName>
    </submittedName>
</protein>
<dbReference type="AlphaFoldDB" id="A0A9P0ZJQ5"/>
<comment type="caution">
    <text evidence="2">The sequence shown here is derived from an EMBL/GenBank/DDBJ whole genome shotgun (WGS) entry which is preliminary data.</text>
</comment>
<proteinExistence type="predicted"/>
<dbReference type="Proteomes" id="UP001152484">
    <property type="component" value="Unassembled WGS sequence"/>
</dbReference>
<sequence length="141" mass="15087">MGSSADAGSSGNGRHHPHGGKTRVARLHTNRCDQNPRSPFSTSHDGDHEAAMSRCFRYPPHEGSTARSELAGRDTCHCDVDVPTREDLQMVGPLSSIEGKRASNAGLGATMSLCTTSVTRAVLDRSWLGRMDGVAPLHGFF</sequence>
<evidence type="ECO:0000313" key="3">
    <source>
        <dbReference type="Proteomes" id="UP001152484"/>
    </source>
</evidence>
<name>A0A9P0ZJQ5_CUSEU</name>
<reference evidence="2" key="1">
    <citation type="submission" date="2022-07" db="EMBL/GenBank/DDBJ databases">
        <authorList>
            <person name="Macas J."/>
            <person name="Novak P."/>
            <person name="Neumann P."/>
        </authorList>
    </citation>
    <scope>NUCLEOTIDE SEQUENCE</scope>
</reference>
<organism evidence="2 3">
    <name type="scientific">Cuscuta europaea</name>
    <name type="common">European dodder</name>
    <dbReference type="NCBI Taxonomy" id="41803"/>
    <lineage>
        <taxon>Eukaryota</taxon>
        <taxon>Viridiplantae</taxon>
        <taxon>Streptophyta</taxon>
        <taxon>Embryophyta</taxon>
        <taxon>Tracheophyta</taxon>
        <taxon>Spermatophyta</taxon>
        <taxon>Magnoliopsida</taxon>
        <taxon>eudicotyledons</taxon>
        <taxon>Gunneridae</taxon>
        <taxon>Pentapetalae</taxon>
        <taxon>asterids</taxon>
        <taxon>lamiids</taxon>
        <taxon>Solanales</taxon>
        <taxon>Convolvulaceae</taxon>
        <taxon>Cuscuteae</taxon>
        <taxon>Cuscuta</taxon>
        <taxon>Cuscuta subgen. Cuscuta</taxon>
    </lineage>
</organism>
<dbReference type="EMBL" id="CAMAPE010000041">
    <property type="protein sequence ID" value="CAH9102551.1"/>
    <property type="molecule type" value="Genomic_DNA"/>
</dbReference>
<keyword evidence="3" id="KW-1185">Reference proteome</keyword>
<evidence type="ECO:0000256" key="1">
    <source>
        <dbReference type="SAM" id="MobiDB-lite"/>
    </source>
</evidence>
<feature type="region of interest" description="Disordered" evidence="1">
    <location>
        <begin position="1"/>
        <end position="21"/>
    </location>
</feature>
<accession>A0A9P0ZJQ5</accession>
<gene>
    <name evidence="2" type="ORF">CEURO_LOCUS15826</name>
</gene>
<evidence type="ECO:0000313" key="2">
    <source>
        <dbReference type="EMBL" id="CAH9102551.1"/>
    </source>
</evidence>